<dbReference type="Pfam" id="PF00248">
    <property type="entry name" value="Aldo_ket_red"/>
    <property type="match status" value="1"/>
</dbReference>
<organism evidence="3 4">
    <name type="scientific">Marisediminicola antarctica</name>
    <dbReference type="NCBI Taxonomy" id="674079"/>
    <lineage>
        <taxon>Bacteria</taxon>
        <taxon>Bacillati</taxon>
        <taxon>Actinomycetota</taxon>
        <taxon>Actinomycetes</taxon>
        <taxon>Micrococcales</taxon>
        <taxon>Microbacteriaceae</taxon>
        <taxon>Marisediminicola</taxon>
    </lineage>
</organism>
<protein>
    <recommendedName>
        <fullName evidence="2">NADP-dependent oxidoreductase domain-containing protein</fullName>
    </recommendedName>
</protein>
<dbReference type="Gene3D" id="3.20.20.100">
    <property type="entry name" value="NADP-dependent oxidoreductase domain"/>
    <property type="match status" value="1"/>
</dbReference>
<evidence type="ECO:0000259" key="2">
    <source>
        <dbReference type="Pfam" id="PF00248"/>
    </source>
</evidence>
<dbReference type="OrthoDB" id="9768793at2"/>
<name>A0A7L5AK62_9MICO</name>
<accession>A0A7L5AK62</accession>
<dbReference type="AlphaFoldDB" id="A0A7L5AK62"/>
<sequence length="307" mass="32349">MSAERATANGFPAPDVVEQSPATGPIPLRRRRVGASELRVFPVGLNGPGSTVGTDAVFDILDTYSALGGNFIDTDASNEGRSEAVIGRWMSSRGARSSVILAATVGSRADSPGVAHTAISKAVDLSLERLQTDYLDLLLLDLDDAAVPFEETLLAVDGLVRAGKVRYAGTAAHDANRLVEARVIAGMLGVAPLVAAQCDYGLANRHEFEGAVASVIVEQGLGALPRVPVLAPMSAMRRRRILVALDRIAREHHVALATIAFAWLLSKPGVCAPVSTVSNVHQLLEVVAATTVQLTRHQVAELDRASE</sequence>
<keyword evidence="4" id="KW-1185">Reference proteome</keyword>
<dbReference type="EMBL" id="CP017146">
    <property type="protein sequence ID" value="QHO70452.1"/>
    <property type="molecule type" value="Genomic_DNA"/>
</dbReference>
<dbReference type="PANTHER" id="PTHR43364">
    <property type="entry name" value="NADH-SPECIFIC METHYLGLYOXAL REDUCTASE-RELATED"/>
    <property type="match status" value="1"/>
</dbReference>
<reference evidence="3 4" key="1">
    <citation type="submission" date="2016-09" db="EMBL/GenBank/DDBJ databases">
        <title>Complete genome sequence of microbes from the polar regions.</title>
        <authorList>
            <person name="Liao L."/>
            <person name="Chen B."/>
        </authorList>
    </citation>
    <scope>NUCLEOTIDE SEQUENCE [LARGE SCALE GENOMIC DNA]</scope>
    <source>
        <strain evidence="3 4">ZS314</strain>
    </source>
</reference>
<feature type="region of interest" description="Disordered" evidence="1">
    <location>
        <begin position="1"/>
        <end position="25"/>
    </location>
</feature>
<dbReference type="InterPro" id="IPR050523">
    <property type="entry name" value="AKR_Detox_Biosynth"/>
</dbReference>
<evidence type="ECO:0000256" key="1">
    <source>
        <dbReference type="SAM" id="MobiDB-lite"/>
    </source>
</evidence>
<gene>
    <name evidence="3" type="ORF">BHD05_13170</name>
</gene>
<dbReference type="RefSeq" id="WP_161886837.1">
    <property type="nucleotide sequence ID" value="NZ_CP017146.1"/>
</dbReference>
<evidence type="ECO:0000313" key="3">
    <source>
        <dbReference type="EMBL" id="QHO70452.1"/>
    </source>
</evidence>
<dbReference type="SUPFAM" id="SSF51430">
    <property type="entry name" value="NAD(P)-linked oxidoreductase"/>
    <property type="match status" value="1"/>
</dbReference>
<dbReference type="PANTHER" id="PTHR43364:SF6">
    <property type="entry name" value="OXIDOREDUCTASE-RELATED"/>
    <property type="match status" value="1"/>
</dbReference>
<dbReference type="InterPro" id="IPR023210">
    <property type="entry name" value="NADP_OxRdtase_dom"/>
</dbReference>
<proteinExistence type="predicted"/>
<dbReference type="GO" id="GO:0005829">
    <property type="term" value="C:cytosol"/>
    <property type="evidence" value="ECO:0007669"/>
    <property type="project" value="TreeGrafter"/>
</dbReference>
<evidence type="ECO:0000313" key="4">
    <source>
        <dbReference type="Proteomes" id="UP000464507"/>
    </source>
</evidence>
<dbReference type="KEGG" id="mant:BHD05_13170"/>
<dbReference type="InterPro" id="IPR036812">
    <property type="entry name" value="NAD(P)_OxRdtase_dom_sf"/>
</dbReference>
<dbReference type="Proteomes" id="UP000464507">
    <property type="component" value="Chromosome"/>
</dbReference>
<feature type="domain" description="NADP-dependent oxidoreductase" evidence="2">
    <location>
        <begin position="51"/>
        <end position="306"/>
    </location>
</feature>